<dbReference type="PROSITE" id="PS00518">
    <property type="entry name" value="ZF_RING_1"/>
    <property type="match status" value="1"/>
</dbReference>
<dbReference type="PROSITE" id="PS50188">
    <property type="entry name" value="B302_SPRY"/>
    <property type="match status" value="1"/>
</dbReference>
<evidence type="ECO:0000259" key="5">
    <source>
        <dbReference type="PROSITE" id="PS50089"/>
    </source>
</evidence>
<dbReference type="Gene3D" id="3.30.160.60">
    <property type="entry name" value="Classic Zinc Finger"/>
    <property type="match status" value="1"/>
</dbReference>
<keyword evidence="1" id="KW-0479">Metal-binding</keyword>
<dbReference type="Proteomes" id="UP001059041">
    <property type="component" value="Linkage Group LG24"/>
</dbReference>
<sequence length="459" mass="53154">ADALLSMEEDLTCVICCDVYTDPVTLKCSHSLCEKCLQEFWSTQDVIRCPVCRKECSHDEPTKSLAFKSLCETFKRKKPTAISEDICQEHNKKLKFFCYEDEKLFCVVCQALQIHENHKWSPVEEAVVNVKEDLEEHIDALQVTFDELKEAHDSCMKQIEFIEEHSSAGENKIKEEYKKLHQFLKDEEARWTRSLQKEVKSQELKIRARMEELSKQISDLSEKVAAVWQDMEAENITFLQNYSKNLQRVRCSSDPNTDPELNEYQLHPPQTMIFTTWARMLELVEKPPVTLDPKTASPKLLLSPDWSSIQYVESKLCVSENPERLYVGVLASQGFSSGLHCWDVEVGDNDHWTLGVVGATVNRKKLFKMDPKSSFWCFRYVNGTYRKCNEPAIDIDEDERPYIIRLQLDFDQGELSFIDPFRNKSLCTFTSGFPEKVFPYFCTGKGGRPLNIYMGKNTC</sequence>
<dbReference type="PANTHER" id="PTHR24103">
    <property type="entry name" value="E3 UBIQUITIN-PROTEIN LIGASE TRIM"/>
    <property type="match status" value="1"/>
</dbReference>
<dbReference type="InterPro" id="IPR017907">
    <property type="entry name" value="Znf_RING_CS"/>
</dbReference>
<dbReference type="SUPFAM" id="SSF57845">
    <property type="entry name" value="B-box zinc-binding domain"/>
    <property type="match status" value="1"/>
</dbReference>
<dbReference type="PROSITE" id="PS50089">
    <property type="entry name" value="ZF_RING_2"/>
    <property type="match status" value="1"/>
</dbReference>
<reference evidence="8" key="1">
    <citation type="submission" date="2021-02" db="EMBL/GenBank/DDBJ databases">
        <title>Comparative genomics reveals that relaxation of natural selection precedes convergent phenotypic evolution of cavefish.</title>
        <authorList>
            <person name="Peng Z."/>
        </authorList>
    </citation>
    <scope>NUCLEOTIDE SEQUENCE</scope>
    <source>
        <tissue evidence="8">Muscle</tissue>
    </source>
</reference>
<evidence type="ECO:0000259" key="6">
    <source>
        <dbReference type="PROSITE" id="PS50119"/>
    </source>
</evidence>
<name>A0A9W7T9I2_TRIRA</name>
<dbReference type="SMART" id="SM00449">
    <property type="entry name" value="SPRY"/>
    <property type="match status" value="1"/>
</dbReference>
<keyword evidence="2 4" id="KW-0863">Zinc-finger</keyword>
<dbReference type="Pfam" id="PF13765">
    <property type="entry name" value="PRY"/>
    <property type="match status" value="1"/>
</dbReference>
<evidence type="ECO:0000256" key="4">
    <source>
        <dbReference type="PROSITE-ProRule" id="PRU00024"/>
    </source>
</evidence>
<protein>
    <submittedName>
        <fullName evidence="8">Zinc-binding protein A33-like</fullName>
    </submittedName>
</protein>
<dbReference type="InterPro" id="IPR003877">
    <property type="entry name" value="SPRY_dom"/>
</dbReference>
<proteinExistence type="predicted"/>
<accession>A0A9W7T9I2</accession>
<feature type="domain" description="B30.2/SPRY" evidence="7">
    <location>
        <begin position="269"/>
        <end position="459"/>
    </location>
</feature>
<dbReference type="PROSITE" id="PS50119">
    <property type="entry name" value="ZF_BBOX"/>
    <property type="match status" value="1"/>
</dbReference>
<dbReference type="GO" id="GO:0008270">
    <property type="term" value="F:zinc ion binding"/>
    <property type="evidence" value="ECO:0007669"/>
    <property type="project" value="UniProtKB-KW"/>
</dbReference>
<dbReference type="EMBL" id="JAFHDT010000024">
    <property type="protein sequence ID" value="KAI7792052.1"/>
    <property type="molecule type" value="Genomic_DNA"/>
</dbReference>
<dbReference type="AlphaFoldDB" id="A0A9W7T9I2"/>
<evidence type="ECO:0000256" key="3">
    <source>
        <dbReference type="ARBA" id="ARBA00022833"/>
    </source>
</evidence>
<feature type="domain" description="B box-type" evidence="6">
    <location>
        <begin position="82"/>
        <end position="123"/>
    </location>
</feature>
<comment type="caution">
    <text evidence="8">The sequence shown here is derived from an EMBL/GenBank/DDBJ whole genome shotgun (WGS) entry which is preliminary data.</text>
</comment>
<dbReference type="InterPro" id="IPR043136">
    <property type="entry name" value="B30.2/SPRY_sf"/>
</dbReference>
<dbReference type="Gene3D" id="2.60.120.920">
    <property type="match status" value="1"/>
</dbReference>
<dbReference type="InterPro" id="IPR013083">
    <property type="entry name" value="Znf_RING/FYVE/PHD"/>
</dbReference>
<evidence type="ECO:0000259" key="7">
    <source>
        <dbReference type="PROSITE" id="PS50188"/>
    </source>
</evidence>
<dbReference type="InterPro" id="IPR006574">
    <property type="entry name" value="PRY"/>
</dbReference>
<feature type="non-terminal residue" evidence="8">
    <location>
        <position position="459"/>
    </location>
</feature>
<dbReference type="InterPro" id="IPR001870">
    <property type="entry name" value="B30.2/SPRY"/>
</dbReference>
<organism evidence="8 9">
    <name type="scientific">Triplophysa rosa</name>
    <name type="common">Cave loach</name>
    <dbReference type="NCBI Taxonomy" id="992332"/>
    <lineage>
        <taxon>Eukaryota</taxon>
        <taxon>Metazoa</taxon>
        <taxon>Chordata</taxon>
        <taxon>Craniata</taxon>
        <taxon>Vertebrata</taxon>
        <taxon>Euteleostomi</taxon>
        <taxon>Actinopterygii</taxon>
        <taxon>Neopterygii</taxon>
        <taxon>Teleostei</taxon>
        <taxon>Ostariophysi</taxon>
        <taxon>Cypriniformes</taxon>
        <taxon>Nemacheilidae</taxon>
        <taxon>Triplophysa</taxon>
    </lineage>
</organism>
<dbReference type="SMART" id="SM00336">
    <property type="entry name" value="BBOX"/>
    <property type="match status" value="1"/>
</dbReference>
<keyword evidence="3" id="KW-0862">Zinc</keyword>
<evidence type="ECO:0000313" key="9">
    <source>
        <dbReference type="Proteomes" id="UP001059041"/>
    </source>
</evidence>
<evidence type="ECO:0000256" key="2">
    <source>
        <dbReference type="ARBA" id="ARBA00022771"/>
    </source>
</evidence>
<keyword evidence="9" id="KW-1185">Reference proteome</keyword>
<dbReference type="SUPFAM" id="SSF57850">
    <property type="entry name" value="RING/U-box"/>
    <property type="match status" value="1"/>
</dbReference>
<evidence type="ECO:0000313" key="8">
    <source>
        <dbReference type="EMBL" id="KAI7792052.1"/>
    </source>
</evidence>
<dbReference type="InterPro" id="IPR003879">
    <property type="entry name" value="Butyrophylin_SPRY"/>
</dbReference>
<dbReference type="InterPro" id="IPR027370">
    <property type="entry name" value="Znf-RING_euk"/>
</dbReference>
<dbReference type="SUPFAM" id="SSF49899">
    <property type="entry name" value="Concanavalin A-like lectins/glucanases"/>
    <property type="match status" value="1"/>
</dbReference>
<dbReference type="InterPro" id="IPR000315">
    <property type="entry name" value="Znf_B-box"/>
</dbReference>
<dbReference type="Gene3D" id="3.30.40.10">
    <property type="entry name" value="Zinc/RING finger domain, C3HC4 (zinc finger)"/>
    <property type="match status" value="1"/>
</dbReference>
<dbReference type="SMART" id="SM00184">
    <property type="entry name" value="RING"/>
    <property type="match status" value="1"/>
</dbReference>
<dbReference type="InterPro" id="IPR050143">
    <property type="entry name" value="TRIM/RBCC"/>
</dbReference>
<dbReference type="Pfam" id="PF00622">
    <property type="entry name" value="SPRY"/>
    <property type="match status" value="1"/>
</dbReference>
<dbReference type="InterPro" id="IPR013320">
    <property type="entry name" value="ConA-like_dom_sf"/>
</dbReference>
<gene>
    <name evidence="8" type="ORF">IRJ41_020283</name>
</gene>
<dbReference type="Pfam" id="PF13445">
    <property type="entry name" value="zf-RING_UBOX"/>
    <property type="match status" value="1"/>
</dbReference>
<feature type="domain" description="RING-type" evidence="5">
    <location>
        <begin position="13"/>
        <end position="53"/>
    </location>
</feature>
<evidence type="ECO:0000256" key="1">
    <source>
        <dbReference type="ARBA" id="ARBA00022723"/>
    </source>
</evidence>
<dbReference type="Pfam" id="PF00643">
    <property type="entry name" value="zf-B_box"/>
    <property type="match status" value="1"/>
</dbReference>
<dbReference type="InterPro" id="IPR001841">
    <property type="entry name" value="Znf_RING"/>
</dbReference>
<dbReference type="SMART" id="SM00589">
    <property type="entry name" value="PRY"/>
    <property type="match status" value="1"/>
</dbReference>
<dbReference type="PRINTS" id="PR01407">
    <property type="entry name" value="BUTYPHLNCDUF"/>
</dbReference>